<dbReference type="STRING" id="1442369.A0A0D2H0V3"/>
<dbReference type="InterPro" id="IPR001466">
    <property type="entry name" value="Beta-lactam-related"/>
</dbReference>
<comment type="similarity">
    <text evidence="1">Belongs to the class-A beta-lactamase family.</text>
</comment>
<dbReference type="GeneID" id="25295687"/>
<dbReference type="GO" id="GO:0016787">
    <property type="term" value="F:hydrolase activity"/>
    <property type="evidence" value="ECO:0007669"/>
    <property type="project" value="UniProtKB-KW"/>
</dbReference>
<dbReference type="InterPro" id="IPR050789">
    <property type="entry name" value="Diverse_Enzym_Activities"/>
</dbReference>
<keyword evidence="2" id="KW-0378">Hydrolase</keyword>
<dbReference type="SUPFAM" id="SSF56601">
    <property type="entry name" value="beta-lactamase/transpeptidase-like"/>
    <property type="match status" value="1"/>
</dbReference>
<evidence type="ECO:0000256" key="1">
    <source>
        <dbReference type="ARBA" id="ARBA00009009"/>
    </source>
</evidence>
<dbReference type="Proteomes" id="UP000053617">
    <property type="component" value="Unassembled WGS sequence"/>
</dbReference>
<protein>
    <recommendedName>
        <fullName evidence="3">Beta-lactamase-related domain-containing protein</fullName>
    </recommendedName>
</protein>
<evidence type="ECO:0000313" key="4">
    <source>
        <dbReference type="EMBL" id="KIX04063.1"/>
    </source>
</evidence>
<evidence type="ECO:0000256" key="2">
    <source>
        <dbReference type="ARBA" id="ARBA00022801"/>
    </source>
</evidence>
<organism evidence="4 5">
    <name type="scientific">Rhinocladiella mackenziei CBS 650.93</name>
    <dbReference type="NCBI Taxonomy" id="1442369"/>
    <lineage>
        <taxon>Eukaryota</taxon>
        <taxon>Fungi</taxon>
        <taxon>Dikarya</taxon>
        <taxon>Ascomycota</taxon>
        <taxon>Pezizomycotina</taxon>
        <taxon>Eurotiomycetes</taxon>
        <taxon>Chaetothyriomycetidae</taxon>
        <taxon>Chaetothyriales</taxon>
        <taxon>Herpotrichiellaceae</taxon>
        <taxon>Rhinocladiella</taxon>
    </lineage>
</organism>
<proteinExistence type="inferred from homology"/>
<feature type="domain" description="Beta-lactamase-related" evidence="3">
    <location>
        <begin position="6"/>
        <end position="383"/>
    </location>
</feature>
<reference evidence="4 5" key="1">
    <citation type="submission" date="2015-01" db="EMBL/GenBank/DDBJ databases">
        <title>The Genome Sequence of Rhinocladiella mackenzie CBS 650.93.</title>
        <authorList>
            <consortium name="The Broad Institute Genomics Platform"/>
            <person name="Cuomo C."/>
            <person name="de Hoog S."/>
            <person name="Gorbushina A."/>
            <person name="Stielow B."/>
            <person name="Teixiera M."/>
            <person name="Abouelleil A."/>
            <person name="Chapman S.B."/>
            <person name="Priest M."/>
            <person name="Young S.K."/>
            <person name="Wortman J."/>
            <person name="Nusbaum C."/>
            <person name="Birren B."/>
        </authorList>
    </citation>
    <scope>NUCLEOTIDE SEQUENCE [LARGE SCALE GENOMIC DNA]</scope>
    <source>
        <strain evidence="4 5">CBS 650.93</strain>
    </source>
</reference>
<dbReference type="AlphaFoldDB" id="A0A0D2H0V3"/>
<name>A0A0D2H0V3_9EURO</name>
<dbReference type="RefSeq" id="XP_013271199.1">
    <property type="nucleotide sequence ID" value="XM_013415745.1"/>
</dbReference>
<dbReference type="PANTHER" id="PTHR43283">
    <property type="entry name" value="BETA-LACTAMASE-RELATED"/>
    <property type="match status" value="1"/>
</dbReference>
<accession>A0A0D2H0V3</accession>
<dbReference type="HOGENOM" id="CLU_020027_11_1_1"/>
<dbReference type="Pfam" id="PF00144">
    <property type="entry name" value="Beta-lactamase"/>
    <property type="match status" value="1"/>
</dbReference>
<dbReference type="PANTHER" id="PTHR43283:SF17">
    <property type="entry name" value="(LOVD), PUTATIVE (AFU_ORTHOLOGUE AFUA_5G00920)-RELATED"/>
    <property type="match status" value="1"/>
</dbReference>
<dbReference type="EMBL" id="KN847479">
    <property type="protein sequence ID" value="KIX04063.1"/>
    <property type="molecule type" value="Genomic_DNA"/>
</dbReference>
<dbReference type="VEuPathDB" id="FungiDB:Z518_07616"/>
<evidence type="ECO:0000313" key="5">
    <source>
        <dbReference type="Proteomes" id="UP000053617"/>
    </source>
</evidence>
<keyword evidence="5" id="KW-1185">Reference proteome</keyword>
<dbReference type="Gene3D" id="3.40.710.10">
    <property type="entry name" value="DD-peptidase/beta-lactamase superfamily"/>
    <property type="match status" value="1"/>
</dbReference>
<dbReference type="OrthoDB" id="428260at2759"/>
<dbReference type="InterPro" id="IPR012338">
    <property type="entry name" value="Beta-lactam/transpept-like"/>
</dbReference>
<sequence>MGTAFEEAINKAVDEKVIAGAAVVAVDKSGILGTTKYAKAFGTTSLGKGGKPFQIDSTMWLASCTKISTAVSCMQCVERGLLSLDDPIGKILPEWTTPEILTGFDENEKPILKKATKTLTLRHLLTHSSGMGYPAFNPLLQRYLKAMGKPVGFPQGAIKDDLMLPLLFEPGEGWEYGGSIDWAGQMVERVNGGIRLGQYMKKHIFEPLGMKYTTFRPSEHPGVQERFIGRPFRTPDGKVIPDAPDVGMYPVREADDDYGGAGLYSCAEDYIKIVASLLVDDGKLLKSESIDELFRPQLPDTNYIQAVMDVPEAAQFLAPSFGTGVKWNYALGGAVAVDGVEERADKGMMYWAGLPNSYWWIDRRRGICGVYATQFFPPGDHPTQKLFTQFQKDVYAMAG</sequence>
<evidence type="ECO:0000259" key="3">
    <source>
        <dbReference type="Pfam" id="PF00144"/>
    </source>
</evidence>
<gene>
    <name evidence="4" type="ORF">Z518_07616</name>
</gene>